<organism evidence="3 4">
    <name type="scientific">Giardia intestinalis (strain ATCC 50803 / WB clone C6)</name>
    <name type="common">Giardia lamblia</name>
    <dbReference type="NCBI Taxonomy" id="184922"/>
    <lineage>
        <taxon>Eukaryota</taxon>
        <taxon>Metamonada</taxon>
        <taxon>Diplomonadida</taxon>
        <taxon>Hexamitidae</taxon>
        <taxon>Giardiinae</taxon>
        <taxon>Giardia</taxon>
    </lineage>
</organism>
<dbReference type="Proteomes" id="UP000001548">
    <property type="component" value="Unassembled WGS sequence"/>
</dbReference>
<dbReference type="EMBL" id="AACB03000001">
    <property type="protein sequence ID" value="KAE8304929.1"/>
    <property type="molecule type" value="Genomic_DNA"/>
</dbReference>
<dbReference type="SMART" id="SM00261">
    <property type="entry name" value="FU"/>
    <property type="match status" value="30"/>
</dbReference>
<keyword evidence="1" id="KW-1133">Transmembrane helix</keyword>
<dbReference type="InterPro" id="IPR006212">
    <property type="entry name" value="Furin_repeat"/>
</dbReference>
<sequence length="2293" mass="225870">MLSVIPLICTIVLAKNMAKATDCNPPIDGCSTCTGTGDGQTCTGCTAGDQKVQPNGKGCIAGCPPNSDDVGGICTCKSTHKPSDNGQTCVPKTDCNPPIDGCSTCTGTGDGQTCTGCTAGDQKVQPNGKGCIAGCPPNSDDVGGICTCKSTHKPSDNGQTCVPKTDCNPPIDGCSTCTGTGDGQTCTGCTAGDQKVQPNGKGCIAGCPPNSDDVGGICTCKSTHKPSDNGQTCVPKTDCNPPIDGCSTCTGTGDGQTCTGCTAGDQKVQPNGKGCIAGCPPNSDDVGGICTCKSTHKPSDNGQTCVPKTDCNPPIDGCSTCTGTGDGQTCTGCTAGDQKVQPNGKGCIAGCPPNSDDVGGICTCKSTHKPSDNGQTCVPKTDCNPPIDGCSTCTGTGDGQTCTGCTAGDQKVQPNGKGCIAGCPPNSDDVGGICTCKSTHKPSDNGQTCVPKTDCNPPIDGCSTCTGTGDGQTCTGCTAGDQKVQPNGKGCIAGCPPNSDDVGGICTCKSTHKPSDNGQTCVPKTDCNPPIDGCSTCTGTGDGQTCTGCTAGDQKVQPNGKGCIAGCPPNSDDVGGICTCKSTHKPSDNGQTCVPKTDCNPPIDGCSTCTGTGDGQTCTGCTAGDQKVQPNGKGCIAGCPPNSDDVGGICTCKSTHKPSDNGQTCVPKTDCNPPIDGCSTCTGTGDGQTCTGCTAGDQKVQPNGKGCIAGCPPNSDDVGGICTCKSTHKPSDNGQTCVPKTDCNPPIDGCSTCTGTGDGQTCTGCTAGDQKVQPNGKGCIAGCPPNSDDVGGICTCKSTHKPSDNGQTCVPKTDCNPPIDGCSTCTGTGDGQTCTGCTAGDQKVQPNGKGCIAGCPPNSDDVGGICTCKSTHKPSDNGQTCVPKTDCNPPIDGCSTCTGTGDGQTCTGCTAGDQKVQPNGKGCIAGCPPNSDDVGGICTCKSTHKPSDNGQTCVPKTDCNPPIDGCSTCTGTGDGQTCTGCTAGDQKVQPNGKGCIAGCPPNSDDVGGICTCKSTHKPSDNGQTCVPKTDCNPPIDGCSTCTGTGDGQTCTGCTAGDQKVQPNGKGCIAGCPPNSDDVGGICTCKSTHKPSDNGQTCVPKTDCNPPIDGCSTCTGTGDGQTCTGCTAGDQKVQPNGKGCIAGCPPNSDDVGGICTCKSTHKPSDNGQTCVPKTDCNPPIDGCSTCTGTGDGQTCTGCTAGDQKVQPNGKGCIAGCPPNSDDVGGICTCKSTHKPSDNGQTCVPKTDCNPPIDGCSTCTGTGDGQTCTGCTAGDQKVQPNGKGCIAGCPPNSDDVGGICTCKSTHKPSDNGQTCVPKTDCNPPIDGCSTCTGTGDGQTCTGCTAGDQKVQPNGKGCIAGCPPNSDDVGGICTCKSTHKPSDNGQTCVPKTDCNPPIDGCSTCTGTGDGQTCTGCTAGDQKVQPNGKGCIAGCPPNSDDVGGICTCKSTHKPSDNGQTCVPKTDCNPPIDGCSTCTGTGDGQTCTGCTAGDQKVQPNGKGCIAGCPPNSDDVGGICTCKSTHKPSDNGQTCVPKTDCNPPIDGCSTCTGTGDGQTCTGCTAGDQKVQPNGKGCIAGCPPNSDDVGGICTCKSTHKPSDNGQTCVPKTDCNPPIDGCSTCTGTGDGQTCTGCTAGDQKVQPNGKGCIAGCPPNSDDVGGICTCKSTHKPSDNGQTCVPKTDCNPPIDGCSTCTGTGDGQTCTGCTAGDQKVQPNGKGCIAGCPPNSDDVGGICTCKSTHKPSDNGQTCVPKTDCNPPIDGCSTCTGTGDGQTCTGCTAGDQKVQPNGKGCIAGCPPNSDDVGGICTCKSTHKPSDNGQTCVPKTDCNPPIDGCSTCTGTGDGQTCTGCTAGDQKVQPNGKGCIAGCPPNSDDVGGICTCKSTHKPSDNGQTCVPKTDCNPPIDGCSTCTGTGDGQTCTGCTAGDQKVQPNGKGCIAGCPPNSDDVGGICTCKSTHKPSDNGQTCVPKTDCNPPIDGCSTCTGTGDGQTCTGCTAGDQKVQPNGKGCIAGCPPNSDDVGGICTCKSTHKPSDNGQTCVPKTDCNPPIDGCSTCTGTGDGQTCTGCTAGDQKVQPNGKGCIAGCPPNSDDVGGICTCKSTHKPSDNGQTCVPKTDCNPPIDGCSTCTGTGDGQTCTGCTAGDQKVQPNGKGCIAGCPPNSDDVGGICTCKSTHKPSDNGQTCVPKTDCNPPIDGCSTCTGTGDGQTCTGCTAGDQKVQPNGKGCIAGCPPNSDDVGGICTCKSTHKPSDNGQTCVPSNTNKSSGLSTGAIAGIAVAAVIVVGGLVGFLCWWFLCRGKA</sequence>
<evidence type="ECO:0000313" key="4">
    <source>
        <dbReference type="Proteomes" id="UP000001548"/>
    </source>
</evidence>
<comment type="caution">
    <text evidence="3">The sequence shown here is derived from an EMBL/GenBank/DDBJ whole genome shotgun (WGS) entry which is preliminary data.</text>
</comment>
<keyword evidence="1" id="KW-0472">Membrane</keyword>
<feature type="chain" id="PRO_5024984525" evidence="2">
    <location>
        <begin position="21"/>
        <end position="2293"/>
    </location>
</feature>
<evidence type="ECO:0000256" key="2">
    <source>
        <dbReference type="SAM" id="SignalP"/>
    </source>
</evidence>
<protein>
    <submittedName>
        <fullName evidence="3">VSP</fullName>
    </submittedName>
</protein>
<feature type="transmembrane region" description="Helical" evidence="1">
    <location>
        <begin position="2264"/>
        <end position="2288"/>
    </location>
</feature>
<reference evidence="3 4" key="1">
    <citation type="journal article" date="2007" name="Science">
        <title>Genomic minimalism in the early diverging intestinal parasite Giardia lamblia.</title>
        <authorList>
            <person name="Morrison H.G."/>
            <person name="McArthur A.G."/>
            <person name="Gillin F.D."/>
            <person name="Aley S.B."/>
            <person name="Adam R.D."/>
            <person name="Olsen G.J."/>
            <person name="Best A.A."/>
            <person name="Cande W.Z."/>
            <person name="Chen F."/>
            <person name="Cipriano M.J."/>
            <person name="Davids B.J."/>
            <person name="Dawson S.C."/>
            <person name="Elmendorf H.G."/>
            <person name="Hehl A.B."/>
            <person name="Holder M.E."/>
            <person name="Huse S.M."/>
            <person name="Kim U.U."/>
            <person name="Lasek-Nesselquist E."/>
            <person name="Manning G."/>
            <person name="Nigam A."/>
            <person name="Nixon J.E."/>
            <person name="Palm D."/>
            <person name="Passamaneck N.E."/>
            <person name="Prabhu A."/>
            <person name="Reich C.I."/>
            <person name="Reiner D.S."/>
            <person name="Samuelson J."/>
            <person name="Svard S.G."/>
            <person name="Sogin M.L."/>
        </authorList>
    </citation>
    <scope>NUCLEOTIDE SEQUENCE [LARGE SCALE GENOMIC DNA]</scope>
    <source>
        <strain evidence="3 4">WB C6</strain>
    </source>
</reference>
<dbReference type="InParanoid" id="A0A644F8G7"/>
<keyword evidence="1" id="KW-0812">Transmembrane</keyword>
<name>A0A644F8G7_GIAIC</name>
<gene>
    <name evidence="3" type="ORF">GL50803_0050070</name>
</gene>
<keyword evidence="2" id="KW-0732">Signal</keyword>
<keyword evidence="4" id="KW-1185">Reference proteome</keyword>
<proteinExistence type="predicted"/>
<evidence type="ECO:0000313" key="3">
    <source>
        <dbReference type="EMBL" id="KAE8304929.1"/>
    </source>
</evidence>
<accession>A0A644F8G7</accession>
<evidence type="ECO:0000256" key="1">
    <source>
        <dbReference type="SAM" id="Phobius"/>
    </source>
</evidence>
<feature type="signal peptide" evidence="2">
    <location>
        <begin position="1"/>
        <end position="20"/>
    </location>
</feature>